<feature type="transmembrane region" description="Helical" evidence="6">
    <location>
        <begin position="309"/>
        <end position="330"/>
    </location>
</feature>
<dbReference type="CDD" id="cd17325">
    <property type="entry name" value="MFS_MdtG_SLC18_like"/>
    <property type="match status" value="1"/>
</dbReference>
<comment type="subcellular location">
    <subcellularLocation>
        <location evidence="1">Cell membrane</location>
        <topology evidence="1">Multi-pass membrane protein</topology>
    </subcellularLocation>
</comment>
<dbReference type="InterPro" id="IPR036259">
    <property type="entry name" value="MFS_trans_sf"/>
</dbReference>
<feature type="transmembrane region" description="Helical" evidence="6">
    <location>
        <begin position="702"/>
        <end position="723"/>
    </location>
</feature>
<dbReference type="PROSITE" id="PS50850">
    <property type="entry name" value="MFS"/>
    <property type="match status" value="1"/>
</dbReference>
<dbReference type="Pfam" id="PF07690">
    <property type="entry name" value="MFS_1"/>
    <property type="match status" value="1"/>
</dbReference>
<evidence type="ECO:0000259" key="7">
    <source>
        <dbReference type="PROSITE" id="PS50850"/>
    </source>
</evidence>
<gene>
    <name evidence="8" type="ORF">HJC23_011821</name>
</gene>
<evidence type="ECO:0000256" key="4">
    <source>
        <dbReference type="ARBA" id="ARBA00022989"/>
    </source>
</evidence>
<comment type="caution">
    <text evidence="8">The sequence shown here is derived from an EMBL/GenBank/DDBJ whole genome shotgun (WGS) entry which is preliminary data.</text>
</comment>
<proteinExistence type="predicted"/>
<keyword evidence="3 6" id="KW-0812">Transmembrane</keyword>
<feature type="domain" description="Major facilitator superfamily (MFS) profile" evidence="7">
    <location>
        <begin position="308"/>
        <end position="760"/>
    </location>
</feature>
<feature type="transmembrane region" description="Helical" evidence="6">
    <location>
        <begin position="403"/>
        <end position="421"/>
    </location>
</feature>
<dbReference type="Gene3D" id="1.20.1250.20">
    <property type="entry name" value="MFS general substrate transporter like domains"/>
    <property type="match status" value="1"/>
</dbReference>
<feature type="transmembrane region" description="Helical" evidence="6">
    <location>
        <begin position="735"/>
        <end position="754"/>
    </location>
</feature>
<reference evidence="8 9" key="1">
    <citation type="journal article" date="2020" name="G3 (Bethesda)">
        <title>Improved Reference Genome for Cyclotella cryptica CCMP332, a Model for Cell Wall Morphogenesis, Salinity Adaptation, and Lipid Production in Diatoms (Bacillariophyta).</title>
        <authorList>
            <person name="Roberts W.R."/>
            <person name="Downey K.M."/>
            <person name="Ruck E.C."/>
            <person name="Traller J.C."/>
            <person name="Alverson A.J."/>
        </authorList>
    </citation>
    <scope>NUCLEOTIDE SEQUENCE [LARGE SCALE GENOMIC DNA]</scope>
    <source>
        <strain evidence="8 9">CCMP332</strain>
    </source>
</reference>
<keyword evidence="9" id="KW-1185">Reference proteome</keyword>
<protein>
    <recommendedName>
        <fullName evidence="7">Major facilitator superfamily (MFS) profile domain-containing protein</fullName>
    </recommendedName>
</protein>
<sequence length="763" mass="82284">MVRARRDLWEDMAMMWMRRRKTRGGWYLGRWPVEVGSASRHDVNFFRGQLTSALVAHEPTCHRGMPLLWMARSLTTKSLPDGKAGFAASPGASSKCSMDAQTVYNLLKLSKFTKSEIEWRFDRIVKAGHRMAAGRPSALEASISKQHQLASHGSDNLQSSMLLDMPSISLEPILHIEHLEAYLFERYLHMEDQWNAKHYHNNFENLEIFDDETNGGAQMQQQLHAALEIHQRQQERITRIRDCARKDAISVFQLIMPHAPPECKRPMQSIPSTIDNDPTTCRSHSTTLTKHQFYTAIHALSSQINYPTILPLAASMLLVGSSVGVISPIMPFLASKLDLTTYQYGIVVSSFALSKMLGNVPSAILVERHGRKPYLVHSLWLVGLGVAGLGLSSDWVQLSLCRMTIGLGVAALTTASTLTVADVSTPLSRASTFSPVMSAFAGGTALGPALGGILCDEFGIRDTFLMVAASYGAVGVWNSVSLRETGRSGFWLEGGGGRLPWHNEEGFRMNSSEGEEMLDSSGNAEKHITVSEAIRDTINQWSSLLNDQRVRPIVIMNGFYLCAISGTQMCLLPLLLTGGGANATATGMALTATAMGQVYMWMSAVQVLGNPAAGRFADKAGKHTAIVAGGILSSTAIATVPVICAYGLMVGDYVALDANDVNWPLLVATLGIWSLGGTLLATSHVAAISDAVSDSRRSQAIALLRTAGDVGFLCGAAGAGLAADIMGDVGFAMQAGSAVLMGATGWFGLQTLALHRVEGSRKE</sequence>
<evidence type="ECO:0000256" key="1">
    <source>
        <dbReference type="ARBA" id="ARBA00004651"/>
    </source>
</evidence>
<accession>A0ABD3NVT4</accession>
<dbReference type="PANTHER" id="PTHR43124">
    <property type="entry name" value="PURINE EFFLUX PUMP PBUE"/>
    <property type="match status" value="1"/>
</dbReference>
<feature type="transmembrane region" description="Helical" evidence="6">
    <location>
        <begin position="625"/>
        <end position="649"/>
    </location>
</feature>
<dbReference type="PANTHER" id="PTHR43124:SF3">
    <property type="entry name" value="CHLORAMPHENICOL EFFLUX PUMP RV0191"/>
    <property type="match status" value="1"/>
</dbReference>
<name>A0ABD3NVT4_9STRA</name>
<dbReference type="Proteomes" id="UP001516023">
    <property type="component" value="Unassembled WGS sequence"/>
</dbReference>
<organism evidence="8 9">
    <name type="scientific">Cyclotella cryptica</name>
    <dbReference type="NCBI Taxonomy" id="29204"/>
    <lineage>
        <taxon>Eukaryota</taxon>
        <taxon>Sar</taxon>
        <taxon>Stramenopiles</taxon>
        <taxon>Ochrophyta</taxon>
        <taxon>Bacillariophyta</taxon>
        <taxon>Coscinodiscophyceae</taxon>
        <taxon>Thalassiosirophycidae</taxon>
        <taxon>Stephanodiscales</taxon>
        <taxon>Stephanodiscaceae</taxon>
        <taxon>Cyclotella</taxon>
    </lineage>
</organism>
<evidence type="ECO:0000256" key="2">
    <source>
        <dbReference type="ARBA" id="ARBA00022475"/>
    </source>
</evidence>
<feature type="transmembrane region" description="Helical" evidence="6">
    <location>
        <begin position="588"/>
        <end position="613"/>
    </location>
</feature>
<evidence type="ECO:0000256" key="6">
    <source>
        <dbReference type="SAM" id="Phobius"/>
    </source>
</evidence>
<keyword evidence="4 6" id="KW-1133">Transmembrane helix</keyword>
<feature type="transmembrane region" description="Helical" evidence="6">
    <location>
        <begin position="373"/>
        <end position="391"/>
    </location>
</feature>
<dbReference type="InterPro" id="IPR050189">
    <property type="entry name" value="MFS_Efflux_Transporters"/>
</dbReference>
<evidence type="ECO:0000256" key="3">
    <source>
        <dbReference type="ARBA" id="ARBA00022692"/>
    </source>
</evidence>
<dbReference type="EMBL" id="JABMIG020000365">
    <property type="protein sequence ID" value="KAL3780025.1"/>
    <property type="molecule type" value="Genomic_DNA"/>
</dbReference>
<evidence type="ECO:0000313" key="8">
    <source>
        <dbReference type="EMBL" id="KAL3780025.1"/>
    </source>
</evidence>
<keyword evidence="5 6" id="KW-0472">Membrane</keyword>
<evidence type="ECO:0000313" key="9">
    <source>
        <dbReference type="Proteomes" id="UP001516023"/>
    </source>
</evidence>
<dbReference type="InterPro" id="IPR011701">
    <property type="entry name" value="MFS"/>
</dbReference>
<feature type="transmembrane region" description="Helical" evidence="6">
    <location>
        <begin position="661"/>
        <end position="681"/>
    </location>
</feature>
<keyword evidence="2" id="KW-1003">Cell membrane</keyword>
<feature type="transmembrane region" description="Helical" evidence="6">
    <location>
        <begin position="342"/>
        <end position="366"/>
    </location>
</feature>
<evidence type="ECO:0000256" key="5">
    <source>
        <dbReference type="ARBA" id="ARBA00023136"/>
    </source>
</evidence>
<dbReference type="AlphaFoldDB" id="A0ABD3NVT4"/>
<feature type="transmembrane region" description="Helical" evidence="6">
    <location>
        <begin position="553"/>
        <end position="576"/>
    </location>
</feature>
<dbReference type="GO" id="GO:0005886">
    <property type="term" value="C:plasma membrane"/>
    <property type="evidence" value="ECO:0007669"/>
    <property type="project" value="UniProtKB-SubCell"/>
</dbReference>
<dbReference type="SUPFAM" id="SSF103473">
    <property type="entry name" value="MFS general substrate transporter"/>
    <property type="match status" value="1"/>
</dbReference>
<dbReference type="InterPro" id="IPR020846">
    <property type="entry name" value="MFS_dom"/>
</dbReference>